<evidence type="ECO:0000313" key="6">
    <source>
        <dbReference type="EMBL" id="CAE2238813.1"/>
    </source>
</evidence>
<dbReference type="EMBL" id="HBKQ01022065">
    <property type="protein sequence ID" value="CAE2238816.1"/>
    <property type="molecule type" value="Transcribed_RNA"/>
</dbReference>
<feature type="transmembrane region" description="Helical" evidence="3">
    <location>
        <begin position="1784"/>
        <end position="1802"/>
    </location>
</feature>
<feature type="coiled-coil region" evidence="1">
    <location>
        <begin position="2578"/>
        <end position="2627"/>
    </location>
</feature>
<feature type="transmembrane region" description="Helical" evidence="3">
    <location>
        <begin position="1809"/>
        <end position="1834"/>
    </location>
</feature>
<dbReference type="EMBL" id="HBKQ01022061">
    <property type="protein sequence ID" value="CAE2238797.1"/>
    <property type="molecule type" value="Transcribed_RNA"/>
</dbReference>
<evidence type="ECO:0000256" key="2">
    <source>
        <dbReference type="SAM" id="MobiDB-lite"/>
    </source>
</evidence>
<evidence type="ECO:0000313" key="7">
    <source>
        <dbReference type="EMBL" id="CAE2238816.1"/>
    </source>
</evidence>
<feature type="compositionally biased region" description="Acidic residues" evidence="2">
    <location>
        <begin position="2207"/>
        <end position="2216"/>
    </location>
</feature>
<dbReference type="PANTHER" id="PTHR46104:SF1">
    <property type="entry name" value="GENE 9195-RELATED"/>
    <property type="match status" value="1"/>
</dbReference>
<feature type="transmembrane region" description="Helical" evidence="3">
    <location>
        <begin position="1582"/>
        <end position="1603"/>
    </location>
</feature>
<keyword evidence="1" id="KW-0175">Coiled coil</keyword>
<evidence type="ECO:0000313" key="4">
    <source>
        <dbReference type="EMBL" id="CAE2238797.1"/>
    </source>
</evidence>
<name>A0A6U6EV38_9STRA</name>
<protein>
    <submittedName>
        <fullName evidence="6">Uncharacterized protein</fullName>
    </submittedName>
</protein>
<dbReference type="EMBL" id="HBKQ01022064">
    <property type="protein sequence ID" value="CAE2238813.1"/>
    <property type="molecule type" value="Transcribed_RNA"/>
</dbReference>
<feature type="compositionally biased region" description="Basic and acidic residues" evidence="2">
    <location>
        <begin position="2702"/>
        <end position="2716"/>
    </location>
</feature>
<feature type="region of interest" description="Disordered" evidence="2">
    <location>
        <begin position="2702"/>
        <end position="2727"/>
    </location>
</feature>
<evidence type="ECO:0000256" key="1">
    <source>
        <dbReference type="SAM" id="Coils"/>
    </source>
</evidence>
<organism evidence="6">
    <name type="scientific">Odontella aurita</name>
    <dbReference type="NCBI Taxonomy" id="265563"/>
    <lineage>
        <taxon>Eukaryota</taxon>
        <taxon>Sar</taxon>
        <taxon>Stramenopiles</taxon>
        <taxon>Ochrophyta</taxon>
        <taxon>Bacillariophyta</taxon>
        <taxon>Mediophyceae</taxon>
        <taxon>Biddulphiophycidae</taxon>
        <taxon>Eupodiscales</taxon>
        <taxon>Odontellaceae</taxon>
        <taxon>Odontella</taxon>
    </lineage>
</organism>
<feature type="region of interest" description="Disordered" evidence="2">
    <location>
        <begin position="2194"/>
        <end position="2222"/>
    </location>
</feature>
<feature type="transmembrane region" description="Helical" evidence="3">
    <location>
        <begin position="2033"/>
        <end position="2054"/>
    </location>
</feature>
<feature type="compositionally biased region" description="Basic and acidic residues" evidence="2">
    <location>
        <begin position="1720"/>
        <end position="1738"/>
    </location>
</feature>
<accession>A0A6U6EV38</accession>
<sequence length="2727" mass="310453">MAMYVTCSYFGQCVRLYAEVATVDVLLLLIFCRLAVRRLVGEKGECIRCPPGLFCGVEGSTNPCSRSDLPTPFEPIVNVDGVPMAEYLFPAIQRPLLFSIDECLRLNPGFDDGETETSDQRYFFGELVPPYTDLLGRGAHLRSTMQHSLKYSSKARCYFNPQPRGSVTFQRLAAYHGPTYDIQTGHPHQQYGQQQLASQLIAVSPPKGYDASLKYYNGKGMQYIDLPHARKYDPTFNCTPGILLMNSSLVKEQELTVYTSALHDYEGGEDVEKCIYDSALNCYIDPTYELHEEGECCFIPPHRERAIHLAYDQFYPGTCEADLICESDYAEAEAQPCPVGYVCDEETTALGSVQYPCSEGYSCSFGTTPDLSLEASSTQLLTLCPRGYGCKAGTGFDMKEEPCPPNHFCVSGTVNANHGAVAEDSLNRDLDEKTANPFLESTHIINIGQDEFRLFSDHEVNCLSYVDASLRSRHRVAWVSSASENTHLEYISEPIDKDSDGMYEHPYQNSRSVGEGPVRPKLENIAVNFGLKCARDDKWKLVERTIRRQECNCHSQFFVIAAIFRLWKCTGTAEPLDDFGIGSARKPDIGRGKRDFWFNRIHLDHDMATQMDPAMEGYGLKWGDGPVCEWPESSTVGLSEGEIPYESENPNDGGRYIHPIPGKGIPKSSAGFLRLVNYGTIDEPDVRFPIQFTHLEEKVFPNYAELKQAVELEYSEQRSKVEKGAVHSLDPFIFDLANAVRLIERYGEALEQLVYFREKDVTDDDHLVMEVSHESLVPGRLDACSCSRLLRCPNGTVTRGGGSESEEDCISRGNDILQRYSLLPDDWANSSRVSNETDFTEIAGGAGESAFGTLHLDSLEVAILSLDLKSLSNNITYGSHYKVSIYDGCKPCPPRYICDDSMTSSSCEVPLTEQMEQFNSCLKKYRKEVCVDSNGTSADAAWCHEEATKLANSEGNSTLGSAKGTFEANYLLYTEPDLHKCQNMPWFCQDQEWNYRTFRKLCREGESSGELYDCSLHDKWNEYVAWRNDLCCSDDPEFEGLDACIGGECSNSTIVKRTLEDKFTRVFIPKFGYEPPLAPPTGTFVMTKSIQEDTNHPRPLELFNEWKDGGSGPHDESSTLKPHNIYKAEESIPWLKTSGCCSCEAHPMPLFFEDLSRDSGFDDNKHSDVQITVTALESGVELTIAVELLHGKFYPDFDYFGRNVSKLRIHTPSRTNRVVSRATWMALIDKDLFQGMDLPYNLPSFESRLLIDRPINIGKGDENRVTAEALNMQANRTEENSRTNIEEQYYDDDGRVPTHPTSLRDHLETVQKTELWWKNGDHSEFSFLTIPYLPFFSSCDGYDSHPSLSRILEEHPDCTLVDYEDTKPVYEFRWFDDSAPFSDTCSSVEAGILQGIDLNCNYEEGVETPADNLRWMETEPGTTLFYLTKDAVPPEYFETRYESTHDRDGSEIKQRWGRAPEIGQLRGSYKLIPVIVDDTLSGLRNAIPRVVELDLQYYQVNKGKRRLVAASLYFSEICATLKPLHFGGNEELLELMEGHGVEPCEVDIRGNLKSHGYTLKVHFYPLNWFHLLNKFEFGGSVYFVYFSIVGIISAILGGFVWGVNRLMTTLRHPPPFRGWALAKLISTPLWLGCLLASIPVGFCLAVVYVWFGSVSPDPLEYPSAISFEGIDSTWQSRILDKKQIELNKAGRTGTALLAIGLYLTLLGTSLIVPEFRGNPEEAAEKERTDDKQEKEASKELAPAPSGWDPTTWKRAHLVWTCLCLESLLLWIWEFSYSSVFTENVFRFVLILKVMQMFLELFFSDTVKEYLMLAPLIVVVEVTEILVTIGAANLVEFTASHFIEMSIILVERLYVDPCIKAIKNLWPRWKLVIKRKFTWRRRLTRTQKYLEETKWRKVNEEIELRSEGVEPLLDSMGLFSVESLGGLVIPLICLFLCMFYSQVEMASMYNISDRDMAYYTWFALFIIPWTSVVDVCSLNSQELIHGWRVHDYMAYQRYRFSTRENRWAMGAATVDESISEGLQTLDLLCFSSQYYFLVSLFSFGMLLSMFAMTVFLRKNFNFLGDPVTPIIFLVMFVMCDLVRATAVSISDAKVDYLDWRGLWTTKQLEGTMDDAVAAKLAIGEGRQADLEQERIELQALNNEQFRRRFLEKNRPWLLQHLVELVTPPTLGAAGPDGRPLAEYLRDIYSDLMAMGEGKRRTGDRPDISSDEGDEEEEERRRSWPREPLIGANLAIARLWLHKARKRRSFGKVVGGIIQGHLKGECNSCCRKKEICDSLAVSLATNGKRDLHAIDNLISLFEQEYGVDENDLKLWQSFFRSKAEYVTTCNVCLDKNERTKQERPIRSPGGDIPTRPGDISSDDEDDDDAARFDPMIVVRSSDEGQMMSKWLNAARGKLGGNFPRKEANEIVSRYIAAMRRRKLRNAQKDAVNDIEGINRVEEDDGGFGPVDLSEASKKIMKAWLVQSKAHHYKAMCQHFNKMRERLVDTWEKMKEEDDWFFTRELRIEGANLESEGKRLSLDIKVKESDIESRIQKSQQKLDEYLQEMDLKMEARRLAMETDLKSKFPSLQNEERSMELRRRLEEKKGTNDEEVQEAEATLGTVPADMLVRHRESMKEIEKQIADEAKQAESAWSRFEAERKRDFACEERAILRDMEDRRGEMSREMDNILTKGRAKILSEEKKWTQSVSAWLAITTRKVSVKEEEDRRVAAMRDDSLKRKRGLQRRAS</sequence>
<feature type="transmembrane region" description="Helical" evidence="3">
    <location>
        <begin position="1624"/>
        <end position="1651"/>
    </location>
</feature>
<feature type="compositionally biased region" description="Basic residues" evidence="2">
    <location>
        <begin position="2717"/>
        <end position="2727"/>
    </location>
</feature>
<evidence type="ECO:0000313" key="5">
    <source>
        <dbReference type="EMBL" id="CAE2238811.1"/>
    </source>
</evidence>
<evidence type="ECO:0000256" key="3">
    <source>
        <dbReference type="SAM" id="Phobius"/>
    </source>
</evidence>
<reference evidence="6" key="1">
    <citation type="submission" date="2021-01" db="EMBL/GenBank/DDBJ databases">
        <authorList>
            <person name="Corre E."/>
            <person name="Pelletier E."/>
            <person name="Niang G."/>
            <person name="Scheremetjew M."/>
            <person name="Finn R."/>
            <person name="Kale V."/>
            <person name="Holt S."/>
            <person name="Cochrane G."/>
            <person name="Meng A."/>
            <person name="Brown T."/>
            <person name="Cohen L."/>
        </authorList>
    </citation>
    <scope>NUCLEOTIDE SEQUENCE</scope>
    <source>
        <strain evidence="6">Isolate 1302-5</strain>
    </source>
</reference>
<gene>
    <name evidence="4" type="ORF">OAUR00152_LOCUS14970</name>
    <name evidence="5" type="ORF">OAUR00152_LOCUS14972</name>
    <name evidence="6" type="ORF">OAUR00152_LOCUS14973</name>
    <name evidence="7" type="ORF">OAUR00152_LOCUS14974</name>
</gene>
<feature type="transmembrane region" description="Helical" evidence="3">
    <location>
        <begin position="1755"/>
        <end position="1772"/>
    </location>
</feature>
<feature type="coiled-coil region" evidence="1">
    <location>
        <begin position="2525"/>
        <end position="2552"/>
    </location>
</feature>
<feature type="compositionally biased region" description="Basic and acidic residues" evidence="2">
    <location>
        <begin position="2195"/>
        <end position="2206"/>
    </location>
</feature>
<feature type="region of interest" description="Disordered" evidence="2">
    <location>
        <begin position="1720"/>
        <end position="1746"/>
    </location>
</feature>
<feature type="transmembrane region" description="Helical" evidence="3">
    <location>
        <begin position="1923"/>
        <end position="1942"/>
    </location>
</feature>
<feature type="transmembrane region" description="Helical" evidence="3">
    <location>
        <begin position="1695"/>
        <end position="1712"/>
    </location>
</feature>
<keyword evidence="3" id="KW-0812">Transmembrane</keyword>
<dbReference type="EMBL" id="HBKQ01022063">
    <property type="protein sequence ID" value="CAE2238811.1"/>
    <property type="molecule type" value="Transcribed_RNA"/>
</dbReference>
<proteinExistence type="predicted"/>
<keyword evidence="3" id="KW-1133">Transmembrane helix</keyword>
<dbReference type="PANTHER" id="PTHR46104">
    <property type="entry name" value="GENE 9195-RELATED-RELATED"/>
    <property type="match status" value="1"/>
</dbReference>
<feature type="region of interest" description="Disordered" evidence="2">
    <location>
        <begin position="2336"/>
        <end position="2368"/>
    </location>
</feature>
<keyword evidence="3" id="KW-0472">Membrane</keyword>